<dbReference type="eggNOG" id="COG2369">
    <property type="taxonomic scope" value="Bacteria"/>
</dbReference>
<dbReference type="OrthoDB" id="9813502at2"/>
<name>S7TFS1_9BACT</name>
<dbReference type="STRING" id="1121439.dsat_1932"/>
<feature type="domain" description="Phage-Barnase-EndoU-ColicinE5/D-RelE like nuclease 3" evidence="3">
    <location>
        <begin position="308"/>
        <end position="408"/>
    </location>
</feature>
<dbReference type="AlphaFoldDB" id="S7TFS1"/>
<evidence type="ECO:0000313" key="5">
    <source>
        <dbReference type="Proteomes" id="UP000014975"/>
    </source>
</evidence>
<keyword evidence="5" id="KW-1185">Reference proteome</keyword>
<organism evidence="4 5">
    <name type="scientific">Alkalidesulfovibrio alkalitolerans DSM 16529</name>
    <dbReference type="NCBI Taxonomy" id="1121439"/>
    <lineage>
        <taxon>Bacteria</taxon>
        <taxon>Pseudomonadati</taxon>
        <taxon>Thermodesulfobacteriota</taxon>
        <taxon>Desulfovibrionia</taxon>
        <taxon>Desulfovibrionales</taxon>
        <taxon>Desulfovibrionaceae</taxon>
        <taxon>Alkalidesulfovibrio</taxon>
    </lineage>
</organism>
<dbReference type="PATRIC" id="fig|1121439.3.peg.320"/>
<dbReference type="Proteomes" id="UP000014975">
    <property type="component" value="Unassembled WGS sequence"/>
</dbReference>
<dbReference type="Pfam" id="PF18812">
    <property type="entry name" value="PBECR3"/>
    <property type="match status" value="1"/>
</dbReference>
<feature type="region of interest" description="Disordered" evidence="1">
    <location>
        <begin position="188"/>
        <end position="215"/>
    </location>
</feature>
<evidence type="ECO:0000259" key="3">
    <source>
        <dbReference type="Pfam" id="PF18812"/>
    </source>
</evidence>
<comment type="caution">
    <text evidence="4">The sequence shown here is derived from an EMBL/GenBank/DDBJ whole genome shotgun (WGS) entry which is preliminary data.</text>
</comment>
<evidence type="ECO:0000256" key="1">
    <source>
        <dbReference type="SAM" id="MobiDB-lite"/>
    </source>
</evidence>
<accession>S7TFS1</accession>
<dbReference type="Pfam" id="PF04233">
    <property type="entry name" value="Phage_Mu_F"/>
    <property type="match status" value="1"/>
</dbReference>
<feature type="domain" description="Phage head morphogenesis" evidence="2">
    <location>
        <begin position="66"/>
        <end position="178"/>
    </location>
</feature>
<dbReference type="RefSeq" id="WP_020885818.1">
    <property type="nucleotide sequence ID" value="NZ_ATHI01000003.1"/>
</dbReference>
<proteinExistence type="predicted"/>
<sequence length="412" mass="45857">MSDPAAADPKVAGVLKRPFPEQVAFFRAKLGKMMPSAKWDDVWKGRHDQGFMVAGAAKADLLSDLAAAVDRVIAEGGSIQSFRKDFARIVERNGWDYRGEFNWRTRVIYTTNLSTSYAAGRLAQLREGGFEWWVYKHSDSSLHPRPLHVSWNGLTLRADDPWWKAHYPPNGWGCRCRVVGVRRPEDADRYGGKVRTAPDNGIDPKTGEPSGIDRGWGYMPGDTVSDAVRTMAAKTQQWDYSLAKSYMQGVPESVRDRLATAYRSLPSVADDVRRYAQAALDGRDVPPYRTMGLLTSADAKTVGGLTGARVDLFDYAIDQYAPRHILTGHGDAKSELARGQREVRVEDYALLPEMLNKPDLVEDGGMTKAGRPVVRISKEIGGEMRTAAFEIREKRRSLALQSMWIKAGAPPR</sequence>
<protein>
    <submittedName>
        <fullName evidence="4">Head morphogenesis protein SPP1 gp7</fullName>
    </submittedName>
</protein>
<dbReference type="InterPro" id="IPR041301">
    <property type="entry name" value="PBECR3"/>
</dbReference>
<evidence type="ECO:0000259" key="2">
    <source>
        <dbReference type="Pfam" id="PF04233"/>
    </source>
</evidence>
<reference evidence="4 5" key="1">
    <citation type="journal article" date="2013" name="Genome Announc.">
        <title>Draft genome sequences for three mercury-methylating, sulfate-reducing bacteria.</title>
        <authorList>
            <person name="Brown S.D."/>
            <person name="Hurt R.A.Jr."/>
            <person name="Gilmour C.C."/>
            <person name="Elias D.A."/>
        </authorList>
    </citation>
    <scope>NUCLEOTIDE SEQUENCE [LARGE SCALE GENOMIC DNA]</scope>
    <source>
        <strain evidence="4 5">DSM 16529</strain>
    </source>
</reference>
<evidence type="ECO:0000313" key="4">
    <source>
        <dbReference type="EMBL" id="EPR35591.1"/>
    </source>
</evidence>
<gene>
    <name evidence="4" type="ORF">dsat_1932</name>
</gene>
<dbReference type="EMBL" id="ATHI01000003">
    <property type="protein sequence ID" value="EPR35591.1"/>
    <property type="molecule type" value="Genomic_DNA"/>
</dbReference>
<dbReference type="InterPro" id="IPR006528">
    <property type="entry name" value="Phage_head_morphogenesis_dom"/>
</dbReference>